<sequence length="3236" mass="355377">MSADTEALIQAIAFILPSEDDVNRLRDEVSAIVDNSSPIDSYTAVQTAINNLHHGNKLATDLVDRLTLAVDVARLSGNNGALIRAVDERSNVRSLRDFAVNFDTAAISMALAPSSHETPSEATAAEAATIRAAVFNAAPTAAVQGMIMNDKVALSTSDPQVKADVVDVLSKLDISAIGTASVSSLPTVAPEAFAAVPEERKEAITAELKTLSRVATIAPTTGAMRKLVSEGLTTSLSIANVPKANFVSAVASAMTADVASEVHANAVNTVIRNENMLVGLLQLVQGTGLQVIDGRESAAFRKLKFQEFLASTPSRGVNLESLLGSVDQCVCDDCTTVYSAASYFVDLLQYLRETPLSHSDITFDGTVQGQQPSIAGTVLEKFFKRRPDLGNLQLTCENTNTILPYVDLANEVMESFIVNLDSLAMTATDARSKQVKLDVYNVQDEDPKEVLAQPQNTDYGAYQALAAASYPLNLPYHQPIDAQRAFLDFLKVPRLALLESFRHKAPNVDRKLYPNLDETQMTALQTRLITLQDIVLNRQIDAEALSLIQEEYLILTGQVFFPLEYFTATENITLTSAQYQERVGLLPPAAYWGYHSAEEMLSTDERSRSGLQFVKKQFLPRSGISYSDLVSLVKTTFLNPRQPRGRDKTIFNSLRFSYTFLLTLVDNRATDPRRRLGKLAEFLVRTTNVLRLGELLSDQSSGIADTSTSGKKRIRLVDDDEVREWVFTKFESLGKVVVLSSGEGPQLPVEGRVVVETILSDVANRTEVGILSRDGRIKDSQGVTVANVDIGGRVLFGSAANNVTINDQYPGSSIVVEDTHNGFILASVRSGYLRPSETGEPVEWSLTPALGGSCNIDNVRLTHLDGTSLSGEEWSNFHKFIRLWRRLGWSIRDVDMALEGLSPVVVSPPVPGSGTDDGRSYASTAGVPTPLSQLDDHEPITFSSFRNDGSSLSVAGFTAGASISRTNASPGRAPEITPDTIHQLAAIKKLVAITGLPVEQLLTFWTDIPTKGSDKPLYERLFFTSNIRRTDPVFGADINGDYFTGPPCKISDHLLVILAAFRMKAGDVTYLLGSNEGTSGDPFPTPVPDLLSVANLSIIYRHGLIAKVLGVDVPEIGQVLAGGFADPFLNPSSCLDLVLTWEDMEKVGFTWSELRYIADDIPSDLDPLAPSTRKVLQTAKALHDGVVDILKEHTVPGKSEDVTAEMVRAKAALVFEEGVVGDILKLLAGETVYLTRAPTFVPSDTFEAELAAASSKKAVYLYGEKGQSSQLQVTGILTKDETTNVLGLLDPEVQDRTTKVPPTAGSNLKLQRAKAEADAARLYQDWSETVARACRQPRNVFHDSLSGIFPESIAELEMNPETATLLAPDLAEDTATITPPSQKEASAGTQGRTPSQKRRYFLEHFVPFLRDKLARVLILETVISGAGFKEKSVAQTLLENIALNRSHSTETAMDFLLENLKQEDDPEQASWAGYLAPATSDSYIFCVSADSQPAPFILDGKPMFFTLQQEDPQRIWSTTSTPVRLDSGKLHSLSLHGIPPSILQWKPAQGSRTTIPDSMFLPNRAQDQLQTIFTSLQKLAIVTNDFKLSSEEVIHIYNHPEDFENIDFMHMTVSQWKRLELYVEFRDSLPPQTAIPLLDLYKWAVNNPNAPRKDVVDRIAAATTWKPTQISQIMDHFLFPTVAGGAAASTFRNGVSLRNFTQLIAISNQLGVDIPRLFAWASPVGTSPASFLKLRDTADDIKKVARARYDLKTWPDVVKPINDILRENQRQALVSYLLVQDEIKALNITDADGLFEYFLIDTQMTPPVETSRIKQAISTVQVYIQRCLLGLEEPYGVPASALDRQRWNWMSKYRVWEANRKVFLYPENWIDPSLRDNKSEFFRTLESELLQKDLTKQTVSAALKSFLYSVSDVSNMVMIGLCVDYTDPLQTIHLFCRTRTAPYSFYHNKYASGRWSSWSKMAIEVPVYTVEDDNPMGGSMGKSGVYFAPMAFNGRILVFIPQIMKKTQAPSMDNDTFASGEGKTPKPAVALTGWQIQMSWTEYRNGAWTPRKLCPDGVVDMERLIVLEPTPWPTPVDTYHLIPTEVTESGTISSSTPSMIKIFMANAQGIIGEWHFRDEQLSLANGTWGGATNRRALGAGFPLLSFGYMTNGSSIHSLQAFLPPAVGVTDPSKTTFATFGRAPSSTLGDFGTGSTVAVADGVFAPLYHKNIGELMSASMSSTPSGNDTALFETLGRWRDDESLRLHFGSKGIDTNGSFVFDEQSQPFSLYNWELGLHAPMLVIDRLLKAQQFEEALQACHYVFNPLLGSNSNDTTQVWIFEPFKHIRGQTIEAFFQSFQPGVEREDVTAWRNNPFSPHVLARGRPLAYMKWIVMKYIEILIEYGDYYFRQNTLETIPNAVQMYILASHLYGPRGQKVKREGKVKPHTYNSLLNKFDAFSNALVQMEETFPFSNPTPLSVGKLPDDPEVQLANVFGFAGALYFTIPDNPNLRALGEKIDDRLFKIRHSQDIQGIFRQLPLFEPPIDPSLLVQATAQGLSLSSVLSDLNGPMPNYRFLYLLTRAMEMAAEVKSLGQALLSVKEKEQAEAYSVLRASHETAAFGLAMDLKKMALNEANSNLEALQYSRNGPVNRMRYYLQLAGESLSAIPGGDASSEFQELSERLQVPIDQGGLKLLATEKEEMDLSAAAQTVTTVVSALEALSGVFNALPTIGSHATPLGCGAVFNWGPPNVGAATSAIGRGISMGASELTFRSGVAGRKAQALRALNDRLQAANAAGYEISSIDKQIIASKIRVAMAAKEIDAQQKQIDQAKEAEDFLRHKYTNTELYTWLAGETKTVFYATYTAAYDLAKKVEKTFHFERPQMAGTSFIQPGYWNASRDGLLAGERLWCALKRLEASYISSKGHDYEIVKNISLRQIDPLQLLHLREEGVARFAVPEVLFDMDFPGHYLRRVRSVTVTVPCVIGPYASVNATLRLLSSRYRTTTSLENGYRETISPSSPLDPRFASTNVPLTAVAVSTGQSDGGVFELTFSGDRYLPFEGAGAVSEWKLELPPKSLQTFDYGSISDVILTMRYTSLEGGASLRAEAVKSVEDYAKQVSDASDSGSLSALFDVKNEFASAWSQWTSGNSGGNLEMAGLRDRLPMFAVGRAPGSVLAAQVYLLVDGVLPKGEIQVGADGVSGRQLTTALASQDGDFKGMAGYASPAGLALPVENWTLKFPEGAVDVKRMWVLVKYFLK</sequence>
<dbReference type="InterPro" id="IPR040840">
    <property type="entry name" value="TcA_TcB_BD"/>
</dbReference>
<evidence type="ECO:0000259" key="4">
    <source>
        <dbReference type="Pfam" id="PF18413"/>
    </source>
</evidence>
<comment type="caution">
    <text evidence="6">The sequence shown here is derived from an EMBL/GenBank/DDBJ whole genome shotgun (WGS) entry which is preliminary data.</text>
</comment>
<dbReference type="EMBL" id="JAULSV010000002">
    <property type="protein sequence ID" value="KAK0651020.1"/>
    <property type="molecule type" value="Genomic_DNA"/>
</dbReference>
<evidence type="ECO:0000259" key="3">
    <source>
        <dbReference type="Pfam" id="PF18276"/>
    </source>
</evidence>
<reference evidence="6" key="1">
    <citation type="submission" date="2023-06" db="EMBL/GenBank/DDBJ databases">
        <title>Genome-scale phylogeny and comparative genomics of the fungal order Sordariales.</title>
        <authorList>
            <consortium name="Lawrence Berkeley National Laboratory"/>
            <person name="Hensen N."/>
            <person name="Bonometti L."/>
            <person name="Westerberg I."/>
            <person name="Brannstrom I.O."/>
            <person name="Guillou S."/>
            <person name="Cros-Aarteil S."/>
            <person name="Calhoun S."/>
            <person name="Haridas S."/>
            <person name="Kuo A."/>
            <person name="Mondo S."/>
            <person name="Pangilinan J."/>
            <person name="Riley R."/>
            <person name="Labutti K."/>
            <person name="Andreopoulos B."/>
            <person name="Lipzen A."/>
            <person name="Chen C."/>
            <person name="Yanf M."/>
            <person name="Daum C."/>
            <person name="Ng V."/>
            <person name="Clum A."/>
            <person name="Steindorff A."/>
            <person name="Ohm R."/>
            <person name="Martin F."/>
            <person name="Silar P."/>
            <person name="Natvig D."/>
            <person name="Lalanne C."/>
            <person name="Gautier V."/>
            <person name="Ament-Velasquez S.L."/>
            <person name="Kruys A."/>
            <person name="Hutchinson M.I."/>
            <person name="Powell A.J."/>
            <person name="Barry K."/>
            <person name="Miller A.N."/>
            <person name="Grigoriev I.V."/>
            <person name="Debuchy R."/>
            <person name="Gladieux P."/>
            <person name="Thoren M.H."/>
            <person name="Johannesson H."/>
        </authorList>
    </citation>
    <scope>NUCLEOTIDE SEQUENCE</scope>
    <source>
        <strain evidence="6">SMH2532-1</strain>
    </source>
</reference>
<evidence type="ECO:0000313" key="7">
    <source>
        <dbReference type="Proteomes" id="UP001174936"/>
    </source>
</evidence>
<feature type="domain" description="Neuraminidase-like" evidence="4">
    <location>
        <begin position="1919"/>
        <end position="2055"/>
    </location>
</feature>
<evidence type="ECO:0000259" key="5">
    <source>
        <dbReference type="Pfam" id="PF20220"/>
    </source>
</evidence>
<name>A0AA40CTQ3_9PEZI</name>
<dbReference type="Pfam" id="PF18413">
    <property type="entry name" value="Neuraminidase"/>
    <property type="match status" value="1"/>
</dbReference>
<evidence type="ECO:0000313" key="6">
    <source>
        <dbReference type="EMBL" id="KAK0651020.1"/>
    </source>
</evidence>
<evidence type="ECO:0000256" key="2">
    <source>
        <dbReference type="SAM" id="MobiDB-lite"/>
    </source>
</evidence>
<feature type="domain" description="ABC toxin N-terminal" evidence="5">
    <location>
        <begin position="1764"/>
        <end position="1886"/>
    </location>
</feature>
<organism evidence="6 7">
    <name type="scientific">Cercophora newfieldiana</name>
    <dbReference type="NCBI Taxonomy" id="92897"/>
    <lineage>
        <taxon>Eukaryota</taxon>
        <taxon>Fungi</taxon>
        <taxon>Dikarya</taxon>
        <taxon>Ascomycota</taxon>
        <taxon>Pezizomycotina</taxon>
        <taxon>Sordariomycetes</taxon>
        <taxon>Sordariomycetidae</taxon>
        <taxon>Sordariales</taxon>
        <taxon>Lasiosphaeriaceae</taxon>
        <taxon>Cercophora</taxon>
    </lineage>
</organism>
<proteinExistence type="predicted"/>
<dbReference type="SUPFAM" id="SSF56988">
    <property type="entry name" value="Anthrax protective antigen"/>
    <property type="match status" value="1"/>
</dbReference>
<dbReference type="Pfam" id="PF18276">
    <property type="entry name" value="TcA_TcB_BD"/>
    <property type="match status" value="1"/>
</dbReference>
<feature type="region of interest" description="Disordered" evidence="2">
    <location>
        <begin position="909"/>
        <end position="933"/>
    </location>
</feature>
<dbReference type="InterPro" id="IPR046839">
    <property type="entry name" value="ABC_toxin_N"/>
</dbReference>
<accession>A0AA40CTQ3</accession>
<keyword evidence="7" id="KW-1185">Reference proteome</keyword>
<feature type="coiled-coil region" evidence="1">
    <location>
        <begin position="2793"/>
        <end position="2820"/>
    </location>
</feature>
<evidence type="ECO:0000256" key="1">
    <source>
        <dbReference type="SAM" id="Coils"/>
    </source>
</evidence>
<feature type="domain" description="Tc toxin complex TcA C-terminal TcB-binding" evidence="3">
    <location>
        <begin position="2784"/>
        <end position="3075"/>
    </location>
</feature>
<keyword evidence="1" id="KW-0175">Coiled coil</keyword>
<gene>
    <name evidence="6" type="ORF">B0T16DRAFT_453525</name>
</gene>
<dbReference type="InterPro" id="IPR041079">
    <property type="entry name" value="Neuraminidase-like"/>
</dbReference>
<dbReference type="Proteomes" id="UP001174936">
    <property type="component" value="Unassembled WGS sequence"/>
</dbReference>
<protein>
    <submittedName>
        <fullName evidence="6">Uncharacterized protein</fullName>
    </submittedName>
</protein>
<dbReference type="Pfam" id="PF20220">
    <property type="entry name" value="ABC_toxin_N"/>
    <property type="match status" value="1"/>
</dbReference>